<dbReference type="Gene3D" id="1.20.120.910">
    <property type="entry name" value="DksA, coiled-coil domain"/>
    <property type="match status" value="1"/>
</dbReference>
<reference evidence="7" key="1">
    <citation type="journal article" date="2019" name="Int. J. Syst. Evol. Microbiol.">
        <title>The Global Catalogue of Microorganisms (GCM) 10K type strain sequencing project: providing services to taxonomists for standard genome sequencing and annotation.</title>
        <authorList>
            <consortium name="The Broad Institute Genomics Platform"/>
            <consortium name="The Broad Institute Genome Sequencing Center for Infectious Disease"/>
            <person name="Wu L."/>
            <person name="Ma J."/>
        </authorList>
    </citation>
    <scope>NUCLEOTIDE SEQUENCE [LARGE SCALE GENOMIC DNA]</scope>
    <source>
        <strain evidence="7">JCM 16908</strain>
    </source>
</reference>
<dbReference type="SUPFAM" id="SSF57716">
    <property type="entry name" value="Glucocorticoid receptor-like (DNA-binding domain)"/>
    <property type="match status" value="1"/>
</dbReference>
<dbReference type="Pfam" id="PF01258">
    <property type="entry name" value="zf-dskA_traR"/>
    <property type="match status" value="1"/>
</dbReference>
<sequence>MNRLEQEVRHVMAERNAGLSPSDQAAMRDLLDHEREQTMSLVTSLRSDWEDIVETSALVGADDEHDPEGSSTAFERAHIQSLLDQAHARLVDLAHALERLRDGTYGACEGCGRRIDLERLRARPAARTCITCAAGGRRRTP</sequence>
<gene>
    <name evidence="6" type="ORF">GCM10022226_71020</name>
</gene>
<comment type="caution">
    <text evidence="6">The sequence shown here is derived from an EMBL/GenBank/DDBJ whole genome shotgun (WGS) entry which is preliminary data.</text>
</comment>
<dbReference type="InterPro" id="IPR000962">
    <property type="entry name" value="Znf_DskA_TraR"/>
</dbReference>
<keyword evidence="3" id="KW-0862">Zinc</keyword>
<keyword evidence="1" id="KW-0479">Metal-binding</keyword>
<dbReference type="InterPro" id="IPR020458">
    <property type="entry name" value="Znf_DskA_TraR_CS"/>
</dbReference>
<dbReference type="PROSITE" id="PS01102">
    <property type="entry name" value="ZF_DKSA_1"/>
    <property type="match status" value="1"/>
</dbReference>
<evidence type="ECO:0000256" key="2">
    <source>
        <dbReference type="ARBA" id="ARBA00022771"/>
    </source>
</evidence>
<proteinExistence type="predicted"/>
<dbReference type="PANTHER" id="PTHR33823:SF2">
    <property type="entry name" value="RNA POLYMERASE-BINDING TRANSCRIPTION FACTOR DKSA"/>
    <property type="match status" value="1"/>
</dbReference>
<dbReference type="PANTHER" id="PTHR33823">
    <property type="entry name" value="RNA POLYMERASE-BINDING TRANSCRIPTION FACTOR DKSA-RELATED"/>
    <property type="match status" value="1"/>
</dbReference>
<dbReference type="PROSITE" id="PS51128">
    <property type="entry name" value="ZF_DKSA_2"/>
    <property type="match status" value="1"/>
</dbReference>
<keyword evidence="7" id="KW-1185">Reference proteome</keyword>
<protein>
    <submittedName>
        <fullName evidence="6">TraR/DksA C4-type zinc finger protein</fullName>
    </submittedName>
</protein>
<name>A0ABP7J9P2_9ACTN</name>
<dbReference type="EMBL" id="BAAAZR010000041">
    <property type="protein sequence ID" value="GAA3838543.1"/>
    <property type="molecule type" value="Genomic_DNA"/>
</dbReference>
<keyword evidence="2" id="KW-0863">Zinc-finger</keyword>
<accession>A0ABP7J9P2</accession>
<evidence type="ECO:0000256" key="1">
    <source>
        <dbReference type="ARBA" id="ARBA00022723"/>
    </source>
</evidence>
<evidence type="ECO:0000256" key="3">
    <source>
        <dbReference type="ARBA" id="ARBA00022833"/>
    </source>
</evidence>
<evidence type="ECO:0000259" key="5">
    <source>
        <dbReference type="Pfam" id="PF01258"/>
    </source>
</evidence>
<evidence type="ECO:0000256" key="4">
    <source>
        <dbReference type="PROSITE-ProRule" id="PRU00510"/>
    </source>
</evidence>
<feature type="domain" description="Zinc finger DksA/TraR C4-type" evidence="5">
    <location>
        <begin position="103"/>
        <end position="134"/>
    </location>
</feature>
<evidence type="ECO:0000313" key="7">
    <source>
        <dbReference type="Proteomes" id="UP001500888"/>
    </source>
</evidence>
<evidence type="ECO:0000313" key="6">
    <source>
        <dbReference type="EMBL" id="GAA3838543.1"/>
    </source>
</evidence>
<organism evidence="6 7">
    <name type="scientific">Sphaerisporangium flaviroseum</name>
    <dbReference type="NCBI Taxonomy" id="509199"/>
    <lineage>
        <taxon>Bacteria</taxon>
        <taxon>Bacillati</taxon>
        <taxon>Actinomycetota</taxon>
        <taxon>Actinomycetes</taxon>
        <taxon>Streptosporangiales</taxon>
        <taxon>Streptosporangiaceae</taxon>
        <taxon>Sphaerisporangium</taxon>
    </lineage>
</organism>
<feature type="zinc finger region" description="dksA C4-type" evidence="4">
    <location>
        <begin position="108"/>
        <end position="132"/>
    </location>
</feature>
<dbReference type="Proteomes" id="UP001500888">
    <property type="component" value="Unassembled WGS sequence"/>
</dbReference>